<dbReference type="Pfam" id="PF00892">
    <property type="entry name" value="EamA"/>
    <property type="match status" value="2"/>
</dbReference>
<evidence type="ECO:0000256" key="2">
    <source>
        <dbReference type="ARBA" id="ARBA00007362"/>
    </source>
</evidence>
<keyword evidence="3 6" id="KW-0812">Transmembrane</keyword>
<feature type="domain" description="EamA" evidence="7">
    <location>
        <begin position="11"/>
        <end position="143"/>
    </location>
</feature>
<sequence>MTTSRQPLDAFAIALMIMLCLLWGMQQVAVKVAAGGMLPVMQIGVRSLVAALCVYALIFVRGGTVSMRDGTFWPGMAVGLLFSLEFFCVAFGLQFTTASHMSVFLYTAPIFTVLGLHWIVPGERLKFSQWIGVLIAFAGIGVAFSNGFSEPSRDWVHVLIGDMLGVAGGALWAATTVLIRRSALSEAPPATTLLYQLGSSGILLIALAALMGQASSISMTGIVWTSLFFQSVIVAFISYLIWFWMLRKYLASRLSAFSFLTPMFGVAFGVLLLNDPLSMRFIVGAALVLIGVVMVNLRGR</sequence>
<feature type="transmembrane region" description="Helical" evidence="6">
    <location>
        <begin position="279"/>
        <end position="297"/>
    </location>
</feature>
<feature type="transmembrane region" description="Helical" evidence="6">
    <location>
        <begin position="7"/>
        <end position="25"/>
    </location>
</feature>
<protein>
    <submittedName>
        <fullName evidence="8">DMT family transporter</fullName>
    </submittedName>
</protein>
<feature type="transmembrane region" description="Helical" evidence="6">
    <location>
        <begin position="101"/>
        <end position="120"/>
    </location>
</feature>
<comment type="caution">
    <text evidence="8">The sequence shown here is derived from an EMBL/GenBank/DDBJ whole genome shotgun (WGS) entry which is preliminary data.</text>
</comment>
<dbReference type="Gene3D" id="1.10.3730.20">
    <property type="match status" value="1"/>
</dbReference>
<reference evidence="8 9" key="1">
    <citation type="submission" date="2018-09" db="EMBL/GenBank/DDBJ databases">
        <authorList>
            <person name="Zhu H."/>
        </authorList>
    </citation>
    <scope>NUCLEOTIDE SEQUENCE [LARGE SCALE GENOMIC DNA]</scope>
    <source>
        <strain evidence="8 9">K2R10-39</strain>
    </source>
</reference>
<dbReference type="RefSeq" id="WP_119737707.1">
    <property type="nucleotide sequence ID" value="NZ_QYUN01000002.1"/>
</dbReference>
<dbReference type="SUPFAM" id="SSF103481">
    <property type="entry name" value="Multidrug resistance efflux transporter EmrE"/>
    <property type="match status" value="2"/>
</dbReference>
<feature type="transmembrane region" description="Helical" evidence="6">
    <location>
        <begin position="222"/>
        <end position="242"/>
    </location>
</feature>
<dbReference type="InterPro" id="IPR000620">
    <property type="entry name" value="EamA_dom"/>
</dbReference>
<dbReference type="Proteomes" id="UP000285190">
    <property type="component" value="Unassembled WGS sequence"/>
</dbReference>
<feature type="transmembrane region" description="Helical" evidence="6">
    <location>
        <begin position="155"/>
        <end position="179"/>
    </location>
</feature>
<evidence type="ECO:0000256" key="3">
    <source>
        <dbReference type="ARBA" id="ARBA00022692"/>
    </source>
</evidence>
<feature type="domain" description="EamA" evidence="7">
    <location>
        <begin position="160"/>
        <end position="296"/>
    </location>
</feature>
<evidence type="ECO:0000313" key="8">
    <source>
        <dbReference type="EMBL" id="RJG05747.1"/>
    </source>
</evidence>
<evidence type="ECO:0000313" key="9">
    <source>
        <dbReference type="Proteomes" id="UP000285190"/>
    </source>
</evidence>
<name>A0A418WZS4_9BURK</name>
<feature type="transmembrane region" description="Helical" evidence="6">
    <location>
        <begin position="127"/>
        <end position="149"/>
    </location>
</feature>
<accession>A0A418WZS4</accession>
<dbReference type="AlphaFoldDB" id="A0A418WZS4"/>
<proteinExistence type="inferred from homology"/>
<feature type="transmembrane region" description="Helical" evidence="6">
    <location>
        <begin position="254"/>
        <end position="273"/>
    </location>
</feature>
<evidence type="ECO:0000259" key="7">
    <source>
        <dbReference type="Pfam" id="PF00892"/>
    </source>
</evidence>
<feature type="transmembrane region" description="Helical" evidence="6">
    <location>
        <begin position="72"/>
        <end position="95"/>
    </location>
</feature>
<evidence type="ECO:0000256" key="1">
    <source>
        <dbReference type="ARBA" id="ARBA00004141"/>
    </source>
</evidence>
<comment type="subcellular location">
    <subcellularLocation>
        <location evidence="1">Membrane</location>
        <topology evidence="1">Multi-pass membrane protein</topology>
    </subcellularLocation>
</comment>
<evidence type="ECO:0000256" key="4">
    <source>
        <dbReference type="ARBA" id="ARBA00022989"/>
    </source>
</evidence>
<keyword evidence="9" id="KW-1185">Reference proteome</keyword>
<dbReference type="GO" id="GO:0016020">
    <property type="term" value="C:membrane"/>
    <property type="evidence" value="ECO:0007669"/>
    <property type="project" value="UniProtKB-SubCell"/>
</dbReference>
<feature type="transmembrane region" description="Helical" evidence="6">
    <location>
        <begin position="191"/>
        <end position="210"/>
    </location>
</feature>
<keyword evidence="5 6" id="KW-0472">Membrane</keyword>
<dbReference type="PANTHER" id="PTHR32322:SF2">
    <property type="entry name" value="EAMA DOMAIN-CONTAINING PROTEIN"/>
    <property type="match status" value="1"/>
</dbReference>
<dbReference type="PANTHER" id="PTHR32322">
    <property type="entry name" value="INNER MEMBRANE TRANSPORTER"/>
    <property type="match status" value="1"/>
</dbReference>
<feature type="transmembrane region" description="Helical" evidence="6">
    <location>
        <begin position="37"/>
        <end position="60"/>
    </location>
</feature>
<dbReference type="EMBL" id="QYUN01000002">
    <property type="protein sequence ID" value="RJG05747.1"/>
    <property type="molecule type" value="Genomic_DNA"/>
</dbReference>
<evidence type="ECO:0000256" key="5">
    <source>
        <dbReference type="ARBA" id="ARBA00023136"/>
    </source>
</evidence>
<keyword evidence="4 6" id="KW-1133">Transmembrane helix</keyword>
<dbReference type="OrthoDB" id="184388at2"/>
<gene>
    <name evidence="8" type="ORF">D3870_06690</name>
</gene>
<dbReference type="InterPro" id="IPR050638">
    <property type="entry name" value="AA-Vitamin_Transporters"/>
</dbReference>
<organism evidence="8 9">
    <name type="scientific">Noviherbaspirillum cavernae</name>
    <dbReference type="NCBI Taxonomy" id="2320862"/>
    <lineage>
        <taxon>Bacteria</taxon>
        <taxon>Pseudomonadati</taxon>
        <taxon>Pseudomonadota</taxon>
        <taxon>Betaproteobacteria</taxon>
        <taxon>Burkholderiales</taxon>
        <taxon>Oxalobacteraceae</taxon>
        <taxon>Noviherbaspirillum</taxon>
    </lineage>
</organism>
<evidence type="ECO:0000256" key="6">
    <source>
        <dbReference type="SAM" id="Phobius"/>
    </source>
</evidence>
<dbReference type="InterPro" id="IPR037185">
    <property type="entry name" value="EmrE-like"/>
</dbReference>
<comment type="similarity">
    <text evidence="2">Belongs to the EamA transporter family.</text>
</comment>